<name>A0A448XAK6_9PLAT</name>
<gene>
    <name evidence="2" type="ORF">PXEA_LOCUS25815</name>
</gene>
<comment type="caution">
    <text evidence="2">The sequence shown here is derived from an EMBL/GenBank/DDBJ whole genome shotgun (WGS) entry which is preliminary data.</text>
</comment>
<protein>
    <submittedName>
        <fullName evidence="2">Uncharacterized protein</fullName>
    </submittedName>
</protein>
<proteinExistence type="predicted"/>
<keyword evidence="1" id="KW-1133">Transmembrane helix</keyword>
<dbReference type="EMBL" id="CAAALY010133582">
    <property type="protein sequence ID" value="VEL32375.1"/>
    <property type="molecule type" value="Genomic_DNA"/>
</dbReference>
<evidence type="ECO:0000256" key="1">
    <source>
        <dbReference type="SAM" id="Phobius"/>
    </source>
</evidence>
<dbReference type="AlphaFoldDB" id="A0A448XAK6"/>
<keyword evidence="1" id="KW-0812">Transmembrane</keyword>
<organism evidence="2 3">
    <name type="scientific">Protopolystoma xenopodis</name>
    <dbReference type="NCBI Taxonomy" id="117903"/>
    <lineage>
        <taxon>Eukaryota</taxon>
        <taxon>Metazoa</taxon>
        <taxon>Spiralia</taxon>
        <taxon>Lophotrochozoa</taxon>
        <taxon>Platyhelminthes</taxon>
        <taxon>Monogenea</taxon>
        <taxon>Polyopisthocotylea</taxon>
        <taxon>Polystomatidea</taxon>
        <taxon>Polystomatidae</taxon>
        <taxon>Protopolystoma</taxon>
    </lineage>
</organism>
<evidence type="ECO:0000313" key="3">
    <source>
        <dbReference type="Proteomes" id="UP000784294"/>
    </source>
</evidence>
<accession>A0A448XAK6</accession>
<dbReference type="Proteomes" id="UP000784294">
    <property type="component" value="Unassembled WGS sequence"/>
</dbReference>
<evidence type="ECO:0000313" key="2">
    <source>
        <dbReference type="EMBL" id="VEL32375.1"/>
    </source>
</evidence>
<keyword evidence="3" id="KW-1185">Reference proteome</keyword>
<reference evidence="2" key="1">
    <citation type="submission" date="2018-11" db="EMBL/GenBank/DDBJ databases">
        <authorList>
            <consortium name="Pathogen Informatics"/>
        </authorList>
    </citation>
    <scope>NUCLEOTIDE SEQUENCE</scope>
</reference>
<keyword evidence="1" id="KW-0472">Membrane</keyword>
<feature type="transmembrane region" description="Helical" evidence="1">
    <location>
        <begin position="38"/>
        <end position="58"/>
    </location>
</feature>
<sequence length="77" mass="8850">MSLALAFNQLLVLDTGLWSLLATRILGPALWFRRLRLLHLQGMILFPLLLYLILPLALHSQPLVQHLLQKKNISTRL</sequence>